<keyword evidence="6 8" id="KW-0539">Nucleus</keyword>
<feature type="domain" description="DNA-directed RNA polymerase III subunit RPC3 winged-helix" evidence="12">
    <location>
        <begin position="429"/>
        <end position="505"/>
    </location>
</feature>
<feature type="domain" description="RNA polymerase III Rpc82 C -terminal" evidence="10">
    <location>
        <begin position="151"/>
        <end position="423"/>
    </location>
</feature>
<dbReference type="Pfam" id="PF05645">
    <property type="entry name" value="RNA_pol_Rpc82"/>
    <property type="match status" value="1"/>
</dbReference>
<comment type="function">
    <text evidence="7 8">DNA-dependent RNA polymerase catalyzes the transcription of DNA into RNA using the four ribonucleoside triphosphates as substrates. Specific core component of RNA polymerase III which synthesizes small RNAs, such as 5S rRNA and tRNAs.</text>
</comment>
<evidence type="ECO:0000256" key="7">
    <source>
        <dbReference type="ARBA" id="ARBA00025127"/>
    </source>
</evidence>
<organism evidence="13">
    <name type="scientific">Cyberlindnera fabianii</name>
    <name type="common">Yeast</name>
    <name type="synonym">Hansenula fabianii</name>
    <dbReference type="NCBI Taxonomy" id="36022"/>
    <lineage>
        <taxon>Eukaryota</taxon>
        <taxon>Fungi</taxon>
        <taxon>Dikarya</taxon>
        <taxon>Ascomycota</taxon>
        <taxon>Saccharomycotina</taxon>
        <taxon>Saccharomycetes</taxon>
        <taxon>Phaffomycetales</taxon>
        <taxon>Phaffomycetaceae</taxon>
        <taxon>Cyberlindnera</taxon>
    </lineage>
</organism>
<keyword evidence="4 8" id="KW-0240">DNA-directed RNA polymerase</keyword>
<evidence type="ECO:0000259" key="10">
    <source>
        <dbReference type="Pfam" id="PF05645"/>
    </source>
</evidence>
<feature type="region of interest" description="Disordered" evidence="9">
    <location>
        <begin position="336"/>
        <end position="373"/>
    </location>
</feature>
<evidence type="ECO:0000256" key="1">
    <source>
        <dbReference type="ARBA" id="ARBA00004123"/>
    </source>
</evidence>
<feature type="domain" description="RNA polymerase III subunit RPC82-related helix-turn-helix" evidence="11">
    <location>
        <begin position="15"/>
        <end position="75"/>
    </location>
</feature>
<dbReference type="Pfam" id="PF08221">
    <property type="entry name" value="HTH_9"/>
    <property type="match status" value="1"/>
</dbReference>
<dbReference type="GO" id="GO:0003697">
    <property type="term" value="F:single-stranded DNA binding"/>
    <property type="evidence" value="ECO:0007669"/>
    <property type="project" value="UniProtKB-UniRule"/>
</dbReference>
<dbReference type="PhylomeDB" id="A0A061ARD6"/>
<accession>A0A061ARD6</accession>
<reference evidence="13" key="1">
    <citation type="journal article" date="2014" name="Genome Announc.">
        <title>Genome sequence of the yeast Cyberlindnera fabianii (Hansenula fabianii).</title>
        <authorList>
            <person name="Freel K.C."/>
            <person name="Sarilar V."/>
            <person name="Neuveglise C."/>
            <person name="Devillers H."/>
            <person name="Friedrich A."/>
            <person name="Schacherer J."/>
        </authorList>
    </citation>
    <scope>NUCLEOTIDE SEQUENCE</scope>
    <source>
        <strain evidence="13">YJS4271</strain>
    </source>
</reference>
<comment type="similarity">
    <text evidence="8">Belongs to the RNA polymerase beta chain family.</text>
</comment>
<evidence type="ECO:0000256" key="8">
    <source>
        <dbReference type="RuleBase" id="RU367076"/>
    </source>
</evidence>
<dbReference type="PANTHER" id="PTHR12949:SF0">
    <property type="entry name" value="DNA-DIRECTED RNA POLYMERASE III SUBUNIT RPC3"/>
    <property type="match status" value="1"/>
</dbReference>
<dbReference type="InterPro" id="IPR008806">
    <property type="entry name" value="RNA_pol_III_Rpc82_C"/>
</dbReference>
<protein>
    <recommendedName>
        <fullName evidence="3 8">DNA-directed RNA polymerase III subunit RPC3</fullName>
        <shortName evidence="8">RNA polymerase III subunit C3</shortName>
    </recommendedName>
</protein>
<dbReference type="InterPro" id="IPR055207">
    <property type="entry name" value="POLR3C_WHD"/>
</dbReference>
<dbReference type="InterPro" id="IPR013197">
    <property type="entry name" value="RNA_pol_III_RPC82-rel_HTH"/>
</dbReference>
<sequence length="591" mass="66405">MVLPASSKTQNSELFLYSGIIESHLGKRASAVALALYNYGRLNIKELAKRSGLPVVLVKKALVSLIQLKCVSVWQDSSYKGTTTYYSFRDEGVLLMLYSGEIIAHIEDIFNDDYFTQIVQNFLSLGGLSTSEYLSSFGTQDAQTRANIEERFTTLVQQQYLIPVKDTHFQPTKDIWKKTYHNALSKVPKAPMTSELRRTAEAKAIAKVDFLNLLSNEPEGLYLKDKATLTKRVNPAIPLAFNLQRFLKARRTLQLVQLCSHRVGKLTSVIYKQALMLNETNAPDVSDPLLQIGLTNEEVLYRKDYEPKTGQIFAAKDLVGKLPKDLNLKGSILSGPAKRKADVDDSSRKRVKLNGGSYGVPDLNNDDDDDADDADDDFELVGSGNSLAIVEQHLKLLTKSGIPFIKKASGGSYYIPYPDLMSYIKKTVLESVVTATLGAPSARVLRCVRDNRLVSEKLINSVALLREKDARSLTSVLVKHNLLHIQEVPKSADRAASKSVFLYRVNDKHCFDTMKNNMCWNMGRLLERGLVLKLENSALVSKINREDVKGKELEYLLPSELTQLKKMKDEELTLAVKMHRLMSLWEIFKLF</sequence>
<dbReference type="OrthoDB" id="272392at2759"/>
<dbReference type="AlphaFoldDB" id="A0A061ARD6"/>
<evidence type="ECO:0000256" key="4">
    <source>
        <dbReference type="ARBA" id="ARBA00022478"/>
    </source>
</evidence>
<dbReference type="Pfam" id="PF22536">
    <property type="entry name" value="WHD_POLR3C"/>
    <property type="match status" value="1"/>
</dbReference>
<dbReference type="EMBL" id="LK052888">
    <property type="protein sequence ID" value="CDR39726.1"/>
    <property type="molecule type" value="Genomic_DNA"/>
</dbReference>
<comment type="subunit">
    <text evidence="2 8">Component of the RNA polymerase III (Pol III) complex consisting of 17 subunits.</text>
</comment>
<dbReference type="Gene3D" id="1.10.10.10">
    <property type="entry name" value="Winged helix-like DNA-binding domain superfamily/Winged helix DNA-binding domain"/>
    <property type="match status" value="2"/>
</dbReference>
<name>A0A061ARD6_CYBFA</name>
<evidence type="ECO:0000256" key="2">
    <source>
        <dbReference type="ARBA" id="ARBA00011206"/>
    </source>
</evidence>
<evidence type="ECO:0000256" key="9">
    <source>
        <dbReference type="SAM" id="MobiDB-lite"/>
    </source>
</evidence>
<evidence type="ECO:0000313" key="13">
    <source>
        <dbReference type="EMBL" id="CDR39726.1"/>
    </source>
</evidence>
<evidence type="ECO:0000256" key="6">
    <source>
        <dbReference type="ARBA" id="ARBA00023242"/>
    </source>
</evidence>
<feature type="compositionally biased region" description="Basic and acidic residues" evidence="9">
    <location>
        <begin position="339"/>
        <end position="348"/>
    </location>
</feature>
<feature type="compositionally biased region" description="Acidic residues" evidence="9">
    <location>
        <begin position="364"/>
        <end position="373"/>
    </location>
</feature>
<dbReference type="GO" id="GO:0005666">
    <property type="term" value="C:RNA polymerase III complex"/>
    <property type="evidence" value="ECO:0007669"/>
    <property type="project" value="UniProtKB-UniRule"/>
</dbReference>
<dbReference type="InterPro" id="IPR036388">
    <property type="entry name" value="WH-like_DNA-bd_sf"/>
</dbReference>
<dbReference type="GO" id="GO:0006351">
    <property type="term" value="P:DNA-templated transcription"/>
    <property type="evidence" value="ECO:0007669"/>
    <property type="project" value="InterPro"/>
</dbReference>
<dbReference type="PANTHER" id="PTHR12949">
    <property type="entry name" value="RNA POLYMERASE III DNA DIRECTED -RELATED"/>
    <property type="match status" value="1"/>
</dbReference>
<evidence type="ECO:0000259" key="12">
    <source>
        <dbReference type="Pfam" id="PF22536"/>
    </source>
</evidence>
<evidence type="ECO:0000259" key="11">
    <source>
        <dbReference type="Pfam" id="PF08221"/>
    </source>
</evidence>
<dbReference type="InterPro" id="IPR039748">
    <property type="entry name" value="RPC3"/>
</dbReference>
<evidence type="ECO:0000256" key="5">
    <source>
        <dbReference type="ARBA" id="ARBA00023163"/>
    </source>
</evidence>
<gene>
    <name evidence="13" type="ORF">CYFA0S_03e06524g</name>
</gene>
<evidence type="ECO:0000256" key="3">
    <source>
        <dbReference type="ARBA" id="ARBA00016689"/>
    </source>
</evidence>
<proteinExistence type="inferred from homology"/>
<comment type="subcellular location">
    <subcellularLocation>
        <location evidence="1 8">Nucleus</location>
    </subcellularLocation>
</comment>
<dbReference type="Pfam" id="PF20912">
    <property type="entry name" value="RPC3_helical"/>
    <property type="match status" value="1"/>
</dbReference>
<keyword evidence="5 8" id="KW-0804">Transcription</keyword>